<dbReference type="SUPFAM" id="SSF144232">
    <property type="entry name" value="HIT/MYND zinc finger-like"/>
    <property type="match status" value="1"/>
</dbReference>
<proteinExistence type="inferred from homology"/>
<evidence type="ECO:0000313" key="11">
    <source>
        <dbReference type="Proteomes" id="UP000789396"/>
    </source>
</evidence>
<comment type="similarity">
    <text evidence="2">Belongs to the MUB1/samB family.</text>
</comment>
<evidence type="ECO:0000256" key="8">
    <source>
        <dbReference type="SAM" id="MobiDB-lite"/>
    </source>
</evidence>
<evidence type="ECO:0000256" key="4">
    <source>
        <dbReference type="ARBA" id="ARBA00022723"/>
    </source>
</evidence>
<feature type="compositionally biased region" description="Polar residues" evidence="8">
    <location>
        <begin position="188"/>
        <end position="197"/>
    </location>
</feature>
<reference evidence="10" key="1">
    <citation type="submission" date="2021-06" db="EMBL/GenBank/DDBJ databases">
        <authorList>
            <person name="Kallberg Y."/>
            <person name="Tangrot J."/>
            <person name="Rosling A."/>
        </authorList>
    </citation>
    <scope>NUCLEOTIDE SEQUENCE</scope>
    <source>
        <strain evidence="10">IN212</strain>
    </source>
</reference>
<dbReference type="OrthoDB" id="5594178at2759"/>
<gene>
    <name evidence="10" type="ORF">RFULGI_LOCUS3128</name>
</gene>
<evidence type="ECO:0000313" key="10">
    <source>
        <dbReference type="EMBL" id="CAG8516122.1"/>
    </source>
</evidence>
<feature type="compositionally biased region" description="Polar residues" evidence="8">
    <location>
        <begin position="383"/>
        <end position="420"/>
    </location>
</feature>
<feature type="domain" description="MYND-type" evidence="9">
    <location>
        <begin position="306"/>
        <end position="348"/>
    </location>
</feature>
<keyword evidence="3" id="KW-0963">Cytoplasm</keyword>
<evidence type="ECO:0000259" key="9">
    <source>
        <dbReference type="PROSITE" id="PS50865"/>
    </source>
</evidence>
<feature type="compositionally biased region" description="Low complexity" evidence="8">
    <location>
        <begin position="358"/>
        <end position="374"/>
    </location>
</feature>
<keyword evidence="6" id="KW-0862">Zinc</keyword>
<dbReference type="GO" id="GO:1990304">
    <property type="term" value="C:MUB1-RAD6-UBR2 ubiquitin ligase complex"/>
    <property type="evidence" value="ECO:0007669"/>
    <property type="project" value="TreeGrafter"/>
</dbReference>
<accession>A0A9N9A3R7</accession>
<dbReference type="InterPro" id="IPR002893">
    <property type="entry name" value="Znf_MYND"/>
</dbReference>
<dbReference type="Pfam" id="PF01753">
    <property type="entry name" value="zf-MYND"/>
    <property type="match status" value="1"/>
</dbReference>
<sequence>MRESNFSFPSQNRASVCITSALYDRRALDCTAILPLINSLTHLTYLTSTSPRIREILTMDGGLERLVRILKTTKVNDKRSALENGNASNLIQMSDESEQPLTSYPHSPNSTSIFPSDYQTDDSDISHVGSSNMQSVISTAAASTNRFLANVTTTYDIRSSDDARSDVASWGSVADNEEAVLTTTVPQLPSAMTGTNGTNITPSIRTTPTPNNTPPTNPTTQSTLEIDVLYREEDILLSLQLLAYLSKYPHLRATFHNAYPPHNVFSLVEKFTHRLHPGEIQYWAGVIMRNACRKDEERGGIRQCAYMACGKWESFPREFAKCRRCRKAKYCSKACQSKAWSEGHRWWCMERHSHGDSDSTTSNGQTTSTASTSSGLNVHRSRSTNFVHSTDNIARSTNREATPTTVTAGAGSESGSVLVS</sequence>
<name>A0A9N9A3R7_9GLOM</name>
<evidence type="ECO:0000256" key="3">
    <source>
        <dbReference type="ARBA" id="ARBA00022490"/>
    </source>
</evidence>
<protein>
    <submittedName>
        <fullName evidence="10">14133_t:CDS:1</fullName>
    </submittedName>
</protein>
<dbReference type="PANTHER" id="PTHR47442">
    <property type="entry name" value="MYND-TYPE ZINC FINGER PROTEIN MUB1"/>
    <property type="match status" value="1"/>
</dbReference>
<dbReference type="GO" id="GO:0005737">
    <property type="term" value="C:cytoplasm"/>
    <property type="evidence" value="ECO:0007669"/>
    <property type="project" value="UniProtKB-SubCell"/>
</dbReference>
<dbReference type="GO" id="GO:0008270">
    <property type="term" value="F:zinc ion binding"/>
    <property type="evidence" value="ECO:0007669"/>
    <property type="project" value="UniProtKB-KW"/>
</dbReference>
<keyword evidence="11" id="KW-1185">Reference proteome</keyword>
<feature type="region of interest" description="Disordered" evidence="8">
    <location>
        <begin position="86"/>
        <end position="106"/>
    </location>
</feature>
<comment type="caution">
    <text evidence="10">The sequence shown here is derived from an EMBL/GenBank/DDBJ whole genome shotgun (WGS) entry which is preliminary data.</text>
</comment>
<dbReference type="EMBL" id="CAJVPZ010002598">
    <property type="protein sequence ID" value="CAG8516122.1"/>
    <property type="molecule type" value="Genomic_DNA"/>
</dbReference>
<dbReference type="PROSITE" id="PS50865">
    <property type="entry name" value="ZF_MYND_2"/>
    <property type="match status" value="1"/>
</dbReference>
<keyword evidence="5 7" id="KW-0863">Zinc-finger</keyword>
<dbReference type="Gene3D" id="6.10.140.2220">
    <property type="match status" value="1"/>
</dbReference>
<evidence type="ECO:0000256" key="6">
    <source>
        <dbReference type="ARBA" id="ARBA00022833"/>
    </source>
</evidence>
<evidence type="ECO:0000256" key="1">
    <source>
        <dbReference type="ARBA" id="ARBA00004496"/>
    </source>
</evidence>
<dbReference type="GO" id="GO:0006511">
    <property type="term" value="P:ubiquitin-dependent protein catabolic process"/>
    <property type="evidence" value="ECO:0007669"/>
    <property type="project" value="TreeGrafter"/>
</dbReference>
<organism evidence="10 11">
    <name type="scientific">Racocetra fulgida</name>
    <dbReference type="NCBI Taxonomy" id="60492"/>
    <lineage>
        <taxon>Eukaryota</taxon>
        <taxon>Fungi</taxon>
        <taxon>Fungi incertae sedis</taxon>
        <taxon>Mucoromycota</taxon>
        <taxon>Glomeromycotina</taxon>
        <taxon>Glomeromycetes</taxon>
        <taxon>Diversisporales</taxon>
        <taxon>Gigasporaceae</taxon>
        <taxon>Racocetra</taxon>
    </lineage>
</organism>
<feature type="compositionally biased region" description="Low complexity" evidence="8">
    <location>
        <begin position="198"/>
        <end position="210"/>
    </location>
</feature>
<dbReference type="PANTHER" id="PTHR47442:SF1">
    <property type="entry name" value="MYND-TYPE ZINC FINGER PROTEIN MUB1"/>
    <property type="match status" value="1"/>
</dbReference>
<dbReference type="Proteomes" id="UP000789396">
    <property type="component" value="Unassembled WGS sequence"/>
</dbReference>
<feature type="region of interest" description="Disordered" evidence="8">
    <location>
        <begin position="353"/>
        <end position="420"/>
    </location>
</feature>
<comment type="subcellular location">
    <subcellularLocation>
        <location evidence="1">Cytoplasm</location>
    </subcellularLocation>
</comment>
<keyword evidence="4" id="KW-0479">Metal-binding</keyword>
<evidence type="ECO:0000256" key="2">
    <source>
        <dbReference type="ARBA" id="ARBA00010655"/>
    </source>
</evidence>
<dbReference type="InterPro" id="IPR051664">
    <property type="entry name" value="MYND-type_zinc_finger"/>
</dbReference>
<dbReference type="AlphaFoldDB" id="A0A9N9A3R7"/>
<dbReference type="GO" id="GO:0007163">
    <property type="term" value="P:establishment or maintenance of cell polarity"/>
    <property type="evidence" value="ECO:0007669"/>
    <property type="project" value="TreeGrafter"/>
</dbReference>
<evidence type="ECO:0000256" key="5">
    <source>
        <dbReference type="ARBA" id="ARBA00022771"/>
    </source>
</evidence>
<feature type="region of interest" description="Disordered" evidence="8">
    <location>
        <begin position="188"/>
        <end position="221"/>
    </location>
</feature>
<evidence type="ECO:0000256" key="7">
    <source>
        <dbReference type="PROSITE-ProRule" id="PRU00134"/>
    </source>
</evidence>